<dbReference type="PANTHER" id="PTHR22911:SF137">
    <property type="entry name" value="SOLUTE CARRIER FAMILY 35 MEMBER G2-RELATED"/>
    <property type="match status" value="1"/>
</dbReference>
<evidence type="ECO:0000313" key="5">
    <source>
        <dbReference type="Proteomes" id="UP001050975"/>
    </source>
</evidence>
<feature type="transmembrane region" description="Helical" evidence="2">
    <location>
        <begin position="259"/>
        <end position="281"/>
    </location>
</feature>
<dbReference type="InterPro" id="IPR037185">
    <property type="entry name" value="EmrE-like"/>
</dbReference>
<comment type="similarity">
    <text evidence="1">Belongs to the EamA transporter family.</text>
</comment>
<protein>
    <recommendedName>
        <fullName evidence="3">EamA domain-containing protein</fullName>
    </recommendedName>
</protein>
<keyword evidence="5" id="KW-1185">Reference proteome</keyword>
<evidence type="ECO:0000313" key="4">
    <source>
        <dbReference type="EMBL" id="GET36440.1"/>
    </source>
</evidence>
<feature type="transmembrane region" description="Helical" evidence="2">
    <location>
        <begin position="287"/>
        <end position="306"/>
    </location>
</feature>
<feature type="domain" description="EamA" evidence="3">
    <location>
        <begin position="157"/>
        <end position="306"/>
    </location>
</feature>
<evidence type="ECO:0000259" key="3">
    <source>
        <dbReference type="Pfam" id="PF00892"/>
    </source>
</evidence>
<accession>A0AAV3X3S3</accession>
<dbReference type="PANTHER" id="PTHR22911">
    <property type="entry name" value="ACYL-MALONYL CONDENSING ENZYME-RELATED"/>
    <property type="match status" value="1"/>
</dbReference>
<dbReference type="RefSeq" id="WP_226576018.1">
    <property type="nucleotide sequence ID" value="NZ_BLAY01000013.1"/>
</dbReference>
<feature type="transmembrane region" description="Helical" evidence="2">
    <location>
        <begin position="124"/>
        <end position="141"/>
    </location>
</feature>
<dbReference type="EMBL" id="BLAY01000013">
    <property type="protein sequence ID" value="GET36440.1"/>
    <property type="molecule type" value="Genomic_DNA"/>
</dbReference>
<comment type="caution">
    <text evidence="4">The sequence shown here is derived from an EMBL/GenBank/DDBJ whole genome shotgun (WGS) entry which is preliminary data.</text>
</comment>
<proteinExistence type="inferred from homology"/>
<dbReference type="AlphaFoldDB" id="A0AAV3X3S3"/>
<sequence length="308" mass="33101">MLELYKGELAALLAAFLWAAASTVYSHLGQKIPPLELNLLKGVVAIAFLIVTLAIQGEWLPELNWVAISFLLTSGIFGIGIGDTAFFWAINLLGARRTLLLKTLTSPLVALLALIFLQETLTPTDWCGILLTLLGIAWVISERVSATTDTTNHFLQGIGWAIVATLADATGAILSRAALTQSNITPMWSTLLRLSAGVLVLLLWLLVKSRGETNNLSPTFTPLDKAGWGESPKLLGIIAITSFFSTYLGIFLQQISLKFTAAGIAQTLGATSPLFVLPLAIWMGEKVSLRAFLGVLVALAGVWLLFKV</sequence>
<evidence type="ECO:0000256" key="2">
    <source>
        <dbReference type="SAM" id="Phobius"/>
    </source>
</evidence>
<evidence type="ECO:0000256" key="1">
    <source>
        <dbReference type="ARBA" id="ARBA00007362"/>
    </source>
</evidence>
<dbReference type="InterPro" id="IPR000620">
    <property type="entry name" value="EamA_dom"/>
</dbReference>
<feature type="transmembrane region" description="Helical" evidence="2">
    <location>
        <begin position="99"/>
        <end position="117"/>
    </location>
</feature>
<dbReference type="Proteomes" id="UP001050975">
    <property type="component" value="Unassembled WGS sequence"/>
</dbReference>
<organism evidence="4 5">
    <name type="scientific">Microseira wollei NIES-4236</name>
    <dbReference type="NCBI Taxonomy" id="2530354"/>
    <lineage>
        <taxon>Bacteria</taxon>
        <taxon>Bacillati</taxon>
        <taxon>Cyanobacteriota</taxon>
        <taxon>Cyanophyceae</taxon>
        <taxon>Oscillatoriophycideae</taxon>
        <taxon>Aerosakkonematales</taxon>
        <taxon>Aerosakkonemataceae</taxon>
        <taxon>Microseira</taxon>
    </lineage>
</organism>
<feature type="transmembrane region" description="Helical" evidence="2">
    <location>
        <begin position="67"/>
        <end position="93"/>
    </location>
</feature>
<name>A0AAV3X3S3_9CYAN</name>
<gene>
    <name evidence="4" type="ORF">MiSe_11910</name>
</gene>
<feature type="domain" description="EamA" evidence="3">
    <location>
        <begin position="6"/>
        <end position="140"/>
    </location>
</feature>
<feature type="transmembrane region" description="Helical" evidence="2">
    <location>
        <begin position="42"/>
        <end position="60"/>
    </location>
</feature>
<feature type="transmembrane region" description="Helical" evidence="2">
    <location>
        <begin position="153"/>
        <end position="179"/>
    </location>
</feature>
<keyword evidence="2" id="KW-1133">Transmembrane helix</keyword>
<feature type="transmembrane region" description="Helical" evidence="2">
    <location>
        <begin position="191"/>
        <end position="207"/>
    </location>
</feature>
<dbReference type="SUPFAM" id="SSF103481">
    <property type="entry name" value="Multidrug resistance efflux transporter EmrE"/>
    <property type="match status" value="2"/>
</dbReference>
<reference evidence="4" key="1">
    <citation type="submission" date="2019-10" db="EMBL/GenBank/DDBJ databases">
        <title>Draft genome sequece of Microseira wollei NIES-4236.</title>
        <authorList>
            <person name="Yamaguchi H."/>
            <person name="Suzuki S."/>
            <person name="Kawachi M."/>
        </authorList>
    </citation>
    <scope>NUCLEOTIDE SEQUENCE</scope>
    <source>
        <strain evidence="4">NIES-4236</strain>
    </source>
</reference>
<feature type="transmembrane region" description="Helical" evidence="2">
    <location>
        <begin position="234"/>
        <end position="252"/>
    </location>
</feature>
<keyword evidence="2" id="KW-0472">Membrane</keyword>
<dbReference type="GO" id="GO:0016020">
    <property type="term" value="C:membrane"/>
    <property type="evidence" value="ECO:0007669"/>
    <property type="project" value="InterPro"/>
</dbReference>
<keyword evidence="2" id="KW-0812">Transmembrane</keyword>
<dbReference type="Pfam" id="PF00892">
    <property type="entry name" value="EamA"/>
    <property type="match status" value="2"/>
</dbReference>